<name>A0ABW4TXT9_9SPHN</name>
<organism evidence="1 2">
    <name type="scientific">Sphingomonas arantia</name>
    <dbReference type="NCBI Taxonomy" id="1460676"/>
    <lineage>
        <taxon>Bacteria</taxon>
        <taxon>Pseudomonadati</taxon>
        <taxon>Pseudomonadota</taxon>
        <taxon>Alphaproteobacteria</taxon>
        <taxon>Sphingomonadales</taxon>
        <taxon>Sphingomonadaceae</taxon>
        <taxon>Sphingomonas</taxon>
    </lineage>
</organism>
<dbReference type="RefSeq" id="WP_380930297.1">
    <property type="nucleotide sequence ID" value="NZ_JBHUGS010000003.1"/>
</dbReference>
<proteinExistence type="predicted"/>
<protein>
    <recommendedName>
        <fullName evidence="3">Lipoprotein</fullName>
    </recommendedName>
</protein>
<reference evidence="2" key="1">
    <citation type="journal article" date="2019" name="Int. J. Syst. Evol. Microbiol.">
        <title>The Global Catalogue of Microorganisms (GCM) 10K type strain sequencing project: providing services to taxonomists for standard genome sequencing and annotation.</title>
        <authorList>
            <consortium name="The Broad Institute Genomics Platform"/>
            <consortium name="The Broad Institute Genome Sequencing Center for Infectious Disease"/>
            <person name="Wu L."/>
            <person name="Ma J."/>
        </authorList>
    </citation>
    <scope>NUCLEOTIDE SEQUENCE [LARGE SCALE GENOMIC DNA]</scope>
    <source>
        <strain evidence="2">CGMCC 1.12702</strain>
    </source>
</reference>
<sequence length="279" mass="30137">MILVLGGCATTTPNLRNGSQTLRDETLSEQHLIYHIQCQLASAVHQAVAFDKLNAHKPPELRAKWLSEWGAKISLVLSVNNKNAFAPGLTLNHPLANAVTVFGSGDVTTAQNRSVGLGFTWSADATRTETIGFFYSFKELLESPIKPELCEPSIGPYLSSDLKIAEFLLKGVDISMQNGAVTRKAGESPYETFTYQVKFIVTTGGNITPAWKLVELTANQSGNLFAASRIHTDDLTITMGKVKEDVAGKATPLKSLDDQHLANLIGQAVANSLQGRPSQ</sequence>
<comment type="caution">
    <text evidence="1">The sequence shown here is derived from an EMBL/GenBank/DDBJ whole genome shotgun (WGS) entry which is preliminary data.</text>
</comment>
<evidence type="ECO:0008006" key="3">
    <source>
        <dbReference type="Google" id="ProtNLM"/>
    </source>
</evidence>
<gene>
    <name evidence="1" type="ORF">ACFSGX_12295</name>
</gene>
<dbReference type="Proteomes" id="UP001597400">
    <property type="component" value="Unassembled WGS sequence"/>
</dbReference>
<accession>A0ABW4TXT9</accession>
<evidence type="ECO:0000313" key="1">
    <source>
        <dbReference type="EMBL" id="MFD1951545.1"/>
    </source>
</evidence>
<evidence type="ECO:0000313" key="2">
    <source>
        <dbReference type="Proteomes" id="UP001597400"/>
    </source>
</evidence>
<dbReference type="EMBL" id="JBHUGS010000003">
    <property type="protein sequence ID" value="MFD1951545.1"/>
    <property type="molecule type" value="Genomic_DNA"/>
</dbReference>
<keyword evidence="2" id="KW-1185">Reference proteome</keyword>